<proteinExistence type="predicted"/>
<protein>
    <submittedName>
        <fullName evidence="1">Uncharacterized protein</fullName>
    </submittedName>
</protein>
<gene>
    <name evidence="1" type="ORF">PIB30_101496</name>
</gene>
<comment type="caution">
    <text evidence="1">The sequence shown here is derived from an EMBL/GenBank/DDBJ whole genome shotgun (WGS) entry which is preliminary data.</text>
</comment>
<evidence type="ECO:0000313" key="2">
    <source>
        <dbReference type="Proteomes" id="UP001341840"/>
    </source>
</evidence>
<dbReference type="Proteomes" id="UP001341840">
    <property type="component" value="Unassembled WGS sequence"/>
</dbReference>
<evidence type="ECO:0000313" key="1">
    <source>
        <dbReference type="EMBL" id="MED6177799.1"/>
    </source>
</evidence>
<reference evidence="1 2" key="1">
    <citation type="journal article" date="2023" name="Plants (Basel)">
        <title>Bridging the Gap: Combining Genomics and Transcriptomics Approaches to Understand Stylosanthes scabra, an Orphan Legume from the Brazilian Caatinga.</title>
        <authorList>
            <person name="Ferreira-Neto J.R.C."/>
            <person name="da Silva M.D."/>
            <person name="Binneck E."/>
            <person name="de Melo N.F."/>
            <person name="da Silva R.H."/>
            <person name="de Melo A.L.T.M."/>
            <person name="Pandolfi V."/>
            <person name="Bustamante F.O."/>
            <person name="Brasileiro-Vidal A.C."/>
            <person name="Benko-Iseppon A.M."/>
        </authorList>
    </citation>
    <scope>NUCLEOTIDE SEQUENCE [LARGE SCALE GENOMIC DNA]</scope>
    <source>
        <tissue evidence="1">Leaves</tissue>
    </source>
</reference>
<dbReference type="EMBL" id="JASCZI010154013">
    <property type="protein sequence ID" value="MED6177799.1"/>
    <property type="molecule type" value="Genomic_DNA"/>
</dbReference>
<organism evidence="1 2">
    <name type="scientific">Stylosanthes scabra</name>
    <dbReference type="NCBI Taxonomy" id="79078"/>
    <lineage>
        <taxon>Eukaryota</taxon>
        <taxon>Viridiplantae</taxon>
        <taxon>Streptophyta</taxon>
        <taxon>Embryophyta</taxon>
        <taxon>Tracheophyta</taxon>
        <taxon>Spermatophyta</taxon>
        <taxon>Magnoliopsida</taxon>
        <taxon>eudicotyledons</taxon>
        <taxon>Gunneridae</taxon>
        <taxon>Pentapetalae</taxon>
        <taxon>rosids</taxon>
        <taxon>fabids</taxon>
        <taxon>Fabales</taxon>
        <taxon>Fabaceae</taxon>
        <taxon>Papilionoideae</taxon>
        <taxon>50 kb inversion clade</taxon>
        <taxon>dalbergioids sensu lato</taxon>
        <taxon>Dalbergieae</taxon>
        <taxon>Pterocarpus clade</taxon>
        <taxon>Stylosanthes</taxon>
    </lineage>
</organism>
<sequence length="125" mass="14274">MLTTSSLSHHKETRSNVKLMTIKERLLGGNPIITEEEEESINKGRKEQKHHHTRVNHHVIRDPFTYNVGSLSPKHFCIIHPTYNAMHHVIHGATSSYIPQMTEAGRYTSQPHVIRGEAHAVQTKL</sequence>
<accession>A0ABU6VW81</accession>
<keyword evidence="2" id="KW-1185">Reference proteome</keyword>
<name>A0ABU6VW81_9FABA</name>